<evidence type="ECO:0000256" key="5">
    <source>
        <dbReference type="SAM" id="MobiDB-lite"/>
    </source>
</evidence>
<protein>
    <recommendedName>
        <fullName evidence="6">MYND-type domain-containing protein</fullName>
    </recommendedName>
</protein>
<evidence type="ECO:0000256" key="2">
    <source>
        <dbReference type="ARBA" id="ARBA00022771"/>
    </source>
</evidence>
<dbReference type="InterPro" id="IPR016024">
    <property type="entry name" value="ARM-type_fold"/>
</dbReference>
<evidence type="ECO:0000256" key="1">
    <source>
        <dbReference type="ARBA" id="ARBA00022723"/>
    </source>
</evidence>
<dbReference type="PROSITE" id="PS01360">
    <property type="entry name" value="ZF_MYND_1"/>
    <property type="match status" value="1"/>
</dbReference>
<evidence type="ECO:0000256" key="3">
    <source>
        <dbReference type="ARBA" id="ARBA00022833"/>
    </source>
</evidence>
<feature type="domain" description="MYND-type" evidence="6">
    <location>
        <begin position="658"/>
        <end position="697"/>
    </location>
</feature>
<keyword evidence="2 4" id="KW-0863">Zinc-finger</keyword>
<dbReference type="PROSITE" id="PS50865">
    <property type="entry name" value="ZF_MYND_2"/>
    <property type="match status" value="1"/>
</dbReference>
<dbReference type="SUPFAM" id="SSF144232">
    <property type="entry name" value="HIT/MYND zinc finger-like"/>
    <property type="match status" value="1"/>
</dbReference>
<dbReference type="SUPFAM" id="SSF48371">
    <property type="entry name" value="ARM repeat"/>
    <property type="match status" value="1"/>
</dbReference>
<evidence type="ECO:0000313" key="8">
    <source>
        <dbReference type="Proteomes" id="UP001215280"/>
    </source>
</evidence>
<evidence type="ECO:0000256" key="4">
    <source>
        <dbReference type="PROSITE-ProRule" id="PRU00134"/>
    </source>
</evidence>
<keyword evidence="3" id="KW-0862">Zinc</keyword>
<dbReference type="EMBL" id="JARJLG010000185">
    <property type="protein sequence ID" value="KAJ7731107.1"/>
    <property type="molecule type" value="Genomic_DNA"/>
</dbReference>
<reference evidence="7" key="1">
    <citation type="submission" date="2023-03" db="EMBL/GenBank/DDBJ databases">
        <title>Massive genome expansion in bonnet fungi (Mycena s.s.) driven by repeated elements and novel gene families across ecological guilds.</title>
        <authorList>
            <consortium name="Lawrence Berkeley National Laboratory"/>
            <person name="Harder C.B."/>
            <person name="Miyauchi S."/>
            <person name="Viragh M."/>
            <person name="Kuo A."/>
            <person name="Thoen E."/>
            <person name="Andreopoulos B."/>
            <person name="Lu D."/>
            <person name="Skrede I."/>
            <person name="Drula E."/>
            <person name="Henrissat B."/>
            <person name="Morin E."/>
            <person name="Kohler A."/>
            <person name="Barry K."/>
            <person name="LaButti K."/>
            <person name="Morin E."/>
            <person name="Salamov A."/>
            <person name="Lipzen A."/>
            <person name="Mereny Z."/>
            <person name="Hegedus B."/>
            <person name="Baldrian P."/>
            <person name="Stursova M."/>
            <person name="Weitz H."/>
            <person name="Taylor A."/>
            <person name="Grigoriev I.V."/>
            <person name="Nagy L.G."/>
            <person name="Martin F."/>
            <person name="Kauserud H."/>
        </authorList>
    </citation>
    <scope>NUCLEOTIDE SEQUENCE</scope>
    <source>
        <strain evidence="7">CBHHK188m</strain>
    </source>
</reference>
<organism evidence="7 8">
    <name type="scientific">Mycena maculata</name>
    <dbReference type="NCBI Taxonomy" id="230809"/>
    <lineage>
        <taxon>Eukaryota</taxon>
        <taxon>Fungi</taxon>
        <taxon>Dikarya</taxon>
        <taxon>Basidiomycota</taxon>
        <taxon>Agaricomycotina</taxon>
        <taxon>Agaricomycetes</taxon>
        <taxon>Agaricomycetidae</taxon>
        <taxon>Agaricales</taxon>
        <taxon>Marasmiineae</taxon>
        <taxon>Mycenaceae</taxon>
        <taxon>Mycena</taxon>
    </lineage>
</organism>
<name>A0AAD7MTD2_9AGAR</name>
<feature type="region of interest" description="Disordered" evidence="5">
    <location>
        <begin position="1"/>
        <end position="27"/>
    </location>
</feature>
<dbReference type="GO" id="GO:0008270">
    <property type="term" value="F:zinc ion binding"/>
    <property type="evidence" value="ECO:0007669"/>
    <property type="project" value="UniProtKB-KW"/>
</dbReference>
<dbReference type="InterPro" id="IPR002893">
    <property type="entry name" value="Znf_MYND"/>
</dbReference>
<keyword evidence="1" id="KW-0479">Metal-binding</keyword>
<comment type="caution">
    <text evidence="7">The sequence shown here is derived from an EMBL/GenBank/DDBJ whole genome shotgun (WGS) entry which is preliminary data.</text>
</comment>
<keyword evidence="8" id="KW-1185">Reference proteome</keyword>
<feature type="compositionally biased region" description="Basic residues" evidence="5">
    <location>
        <begin position="1"/>
        <end position="10"/>
    </location>
</feature>
<feature type="compositionally biased region" description="Polar residues" evidence="5">
    <location>
        <begin position="11"/>
        <end position="27"/>
    </location>
</feature>
<sequence>MPGPGRKTKATNKTTNESGSSANEIPNTQLDSFIGDIDNAEGWSPIVDILCQYFELPDISTRSGLKKVHANFESIYRRLDKAYTKNASNERVMGGIVGIYAKLSVDSLLRNKLFQKGFLERLFPLLDIPSCRHLALRALTTVTHHGGIEIRMKIAKSYLLLLRLLQDFPDDPKTVELSIVVLSHSLISTISDEGIKIDAHLGESLDLRDIVGIVTETLHKPAPSRVLVDHSVQLLASSTLHCKVPPTTVKFLVAGLRSNDWIFRCTCLGGLVRLHRNESEPDQRSLDPMKLMDCVSRPVPSHLNDILQAYGFQRSETLLTVKTAGEFQKAMMNSVSTHDLYTLGIALAGFILRTEFSISEGTFQTKNPENGRMETMDLGLPFTMWSDALPHCATAIRVKGLPATVDMADMLDMKFYIMRQRIPDAVKIAKTALKRNPDFAYAYYVLTLASDPVVGLRAAKKGIKCRNITPFVRFQMMQRAVEQAGEMGICILQESASTGDKKWEEGIAFLTSALEDSKTYISEAPPDNRHMKNVLYWNILLRITVEEEISADLREVQGSIRKLKIADDFSDWIGIPPPKTNLRLTQQTVVRLFPEATKEWGEFIGNSLAIMSQPTLSTEKVEDDLAAWLDDVHIEGKPDDHCHEPATFSSSRVELYRCSWCGNPSAILRKCGGCSKARYCDAGCQTSHWKDSHKKSCVKKNEE</sequence>
<dbReference type="AlphaFoldDB" id="A0AAD7MTD2"/>
<dbReference type="Pfam" id="PF01753">
    <property type="entry name" value="zf-MYND"/>
    <property type="match status" value="1"/>
</dbReference>
<dbReference type="Proteomes" id="UP001215280">
    <property type="component" value="Unassembled WGS sequence"/>
</dbReference>
<evidence type="ECO:0000313" key="7">
    <source>
        <dbReference type="EMBL" id="KAJ7731107.1"/>
    </source>
</evidence>
<proteinExistence type="predicted"/>
<accession>A0AAD7MTD2</accession>
<dbReference type="Gene3D" id="6.10.140.2220">
    <property type="match status" value="1"/>
</dbReference>
<gene>
    <name evidence="7" type="ORF">DFH07DRAFT_929368</name>
</gene>
<evidence type="ECO:0000259" key="6">
    <source>
        <dbReference type="PROSITE" id="PS50865"/>
    </source>
</evidence>